<evidence type="ECO:0000256" key="4">
    <source>
        <dbReference type="ARBA" id="ARBA00023180"/>
    </source>
</evidence>
<evidence type="ECO:0000256" key="2">
    <source>
        <dbReference type="ARBA" id="ARBA00022729"/>
    </source>
</evidence>
<reference evidence="6" key="1">
    <citation type="submission" date="2025-08" db="UniProtKB">
        <authorList>
            <consortium name="Ensembl"/>
        </authorList>
    </citation>
    <scope>IDENTIFICATION</scope>
</reference>
<keyword evidence="4" id="KW-0325">Glycoprotein</keyword>
<name>A0A8C5PT31_9ANUR</name>
<accession>A0A8C5PT31</accession>
<organism evidence="6 7">
    <name type="scientific">Leptobrachium leishanense</name>
    <name type="common">Leishan spiny toad</name>
    <dbReference type="NCBI Taxonomy" id="445787"/>
    <lineage>
        <taxon>Eukaryota</taxon>
        <taxon>Metazoa</taxon>
        <taxon>Chordata</taxon>
        <taxon>Craniata</taxon>
        <taxon>Vertebrata</taxon>
        <taxon>Euteleostomi</taxon>
        <taxon>Amphibia</taxon>
        <taxon>Batrachia</taxon>
        <taxon>Anura</taxon>
        <taxon>Pelobatoidea</taxon>
        <taxon>Megophryidae</taxon>
        <taxon>Leptobrachium</taxon>
    </lineage>
</organism>
<evidence type="ECO:0000256" key="1">
    <source>
        <dbReference type="ARBA" id="ARBA00004370"/>
    </source>
</evidence>
<reference evidence="6" key="2">
    <citation type="submission" date="2025-09" db="UniProtKB">
        <authorList>
            <consortium name="Ensembl"/>
        </authorList>
    </citation>
    <scope>IDENTIFICATION</scope>
</reference>
<evidence type="ECO:0000256" key="3">
    <source>
        <dbReference type="ARBA" id="ARBA00023136"/>
    </source>
</evidence>
<keyword evidence="3" id="KW-0472">Membrane</keyword>
<proteinExistence type="predicted"/>
<dbReference type="PANTHER" id="PTHR12080">
    <property type="entry name" value="SIGNALING LYMPHOCYTIC ACTIVATION MOLECULE"/>
    <property type="match status" value="1"/>
</dbReference>
<evidence type="ECO:0000259" key="5">
    <source>
        <dbReference type="Pfam" id="PF07679"/>
    </source>
</evidence>
<evidence type="ECO:0000313" key="7">
    <source>
        <dbReference type="Proteomes" id="UP000694569"/>
    </source>
</evidence>
<dbReference type="GO" id="GO:0016020">
    <property type="term" value="C:membrane"/>
    <property type="evidence" value="ECO:0007669"/>
    <property type="project" value="UniProtKB-SubCell"/>
</dbReference>
<dbReference type="GeneTree" id="ENSGT01010000228930"/>
<dbReference type="Proteomes" id="UP000694569">
    <property type="component" value="Unplaced"/>
</dbReference>
<dbReference type="InterPro" id="IPR013783">
    <property type="entry name" value="Ig-like_fold"/>
</dbReference>
<dbReference type="InterPro" id="IPR015631">
    <property type="entry name" value="CD2/SLAM_rcpt"/>
</dbReference>
<dbReference type="Gene3D" id="2.60.40.10">
    <property type="entry name" value="Immunoglobulins"/>
    <property type="match status" value="1"/>
</dbReference>
<sequence length="172" mass="19227">TQSTFCSGRIYHFLFSVSVKATEIMAAEGESVTFQPDFSGPRTEVVWKNGEDKLVELNQNYSHYYHLADRASASFHSGSLTIRELVESDSGHYSGNILTEGKYHETRFTLKVSRKYQIRTIYVKMLSIEGAPGRTSAPCGIEVWPSSGGGRHLGWRLHPWVPPHCLTSSCIA</sequence>
<comment type="subcellular location">
    <subcellularLocation>
        <location evidence="1">Membrane</location>
    </subcellularLocation>
</comment>
<keyword evidence="2" id="KW-0732">Signal</keyword>
<evidence type="ECO:0000313" key="6">
    <source>
        <dbReference type="Ensembl" id="ENSLLEP00000027260.1"/>
    </source>
</evidence>
<dbReference type="InterPro" id="IPR013098">
    <property type="entry name" value="Ig_I-set"/>
</dbReference>
<dbReference type="SUPFAM" id="SSF48726">
    <property type="entry name" value="Immunoglobulin"/>
    <property type="match status" value="1"/>
</dbReference>
<keyword evidence="7" id="KW-1185">Reference proteome</keyword>
<dbReference type="AlphaFoldDB" id="A0A8C5PT31"/>
<dbReference type="PANTHER" id="PTHR12080:SF127">
    <property type="entry name" value="LYMPHOCYTE FUNCTION-ASSOCIATED ANTIGEN 3"/>
    <property type="match status" value="1"/>
</dbReference>
<dbReference type="Pfam" id="PF07679">
    <property type="entry name" value="I-set"/>
    <property type="match status" value="1"/>
</dbReference>
<dbReference type="InterPro" id="IPR036179">
    <property type="entry name" value="Ig-like_dom_sf"/>
</dbReference>
<feature type="domain" description="Immunoglobulin I-set" evidence="5">
    <location>
        <begin position="19"/>
        <end position="112"/>
    </location>
</feature>
<dbReference type="Ensembl" id="ENSLLET00000028326.1">
    <property type="protein sequence ID" value="ENSLLEP00000027260.1"/>
    <property type="gene ID" value="ENSLLEG00000017271.1"/>
</dbReference>
<protein>
    <recommendedName>
        <fullName evidence="5">Immunoglobulin I-set domain-containing protein</fullName>
    </recommendedName>
</protein>
<dbReference type="OrthoDB" id="9427418at2759"/>